<keyword evidence="4" id="KW-0812">Transmembrane</keyword>
<dbReference type="InterPro" id="IPR001245">
    <property type="entry name" value="Ser-Thr/Tyr_kinase_cat_dom"/>
</dbReference>
<feature type="binding site" evidence="3">
    <location>
        <position position="214"/>
    </location>
    <ligand>
        <name>ATP</name>
        <dbReference type="ChEBI" id="CHEBI:30616"/>
    </ligand>
</feature>
<evidence type="ECO:0000256" key="3">
    <source>
        <dbReference type="PROSITE-ProRule" id="PRU10141"/>
    </source>
</evidence>
<evidence type="ECO:0000256" key="1">
    <source>
        <dbReference type="ARBA" id="ARBA00004167"/>
    </source>
</evidence>
<dbReference type="Gene3D" id="1.10.510.10">
    <property type="entry name" value="Transferase(Phosphotransferase) domain 1"/>
    <property type="match status" value="1"/>
</dbReference>
<dbReference type="InterPro" id="IPR020635">
    <property type="entry name" value="Tyr_kinase_cat_dom"/>
</dbReference>
<dbReference type="GO" id="GO:0043121">
    <property type="term" value="F:neurotrophin binding"/>
    <property type="evidence" value="ECO:0007669"/>
    <property type="project" value="TreeGrafter"/>
</dbReference>
<dbReference type="GO" id="GO:0005524">
    <property type="term" value="F:ATP binding"/>
    <property type="evidence" value="ECO:0007669"/>
    <property type="project" value="UniProtKB-UniRule"/>
</dbReference>
<dbReference type="SUPFAM" id="SSF56112">
    <property type="entry name" value="Protein kinase-like (PK-like)"/>
    <property type="match status" value="1"/>
</dbReference>
<keyword evidence="3" id="KW-0067">ATP-binding</keyword>
<dbReference type="PROSITE" id="PS50011">
    <property type="entry name" value="PROTEIN_KINASE_DOM"/>
    <property type="match status" value="1"/>
</dbReference>
<dbReference type="Gene3D" id="3.30.200.20">
    <property type="entry name" value="Phosphorylase Kinase, domain 1"/>
    <property type="match status" value="1"/>
</dbReference>
<dbReference type="GO" id="GO:0005030">
    <property type="term" value="F:neurotrophin receptor activity"/>
    <property type="evidence" value="ECO:0007669"/>
    <property type="project" value="TreeGrafter"/>
</dbReference>
<dbReference type="PANTHER" id="PTHR24416:SF619">
    <property type="entry name" value="TYROSINE-PROTEIN KINASE TRANSMEMBRANE RECEPTOR ROR-LIKE PROTEIN"/>
    <property type="match status" value="1"/>
</dbReference>
<dbReference type="GO" id="GO:0010976">
    <property type="term" value="P:positive regulation of neuron projection development"/>
    <property type="evidence" value="ECO:0007669"/>
    <property type="project" value="TreeGrafter"/>
</dbReference>
<dbReference type="GO" id="GO:1990090">
    <property type="term" value="P:cellular response to nerve growth factor stimulus"/>
    <property type="evidence" value="ECO:0007669"/>
    <property type="project" value="TreeGrafter"/>
</dbReference>
<organism evidence="6 7">
    <name type="scientific">Paralvinella palmiformis</name>
    <dbReference type="NCBI Taxonomy" id="53620"/>
    <lineage>
        <taxon>Eukaryota</taxon>
        <taxon>Metazoa</taxon>
        <taxon>Spiralia</taxon>
        <taxon>Lophotrochozoa</taxon>
        <taxon>Annelida</taxon>
        <taxon>Polychaeta</taxon>
        <taxon>Sedentaria</taxon>
        <taxon>Canalipalpata</taxon>
        <taxon>Terebellida</taxon>
        <taxon>Terebelliformia</taxon>
        <taxon>Alvinellidae</taxon>
        <taxon>Paralvinella</taxon>
    </lineage>
</organism>
<keyword evidence="7" id="KW-1185">Reference proteome</keyword>
<comment type="caution">
    <text evidence="6">The sequence shown here is derived from an EMBL/GenBank/DDBJ whole genome shotgun (WGS) entry which is preliminary data.</text>
</comment>
<feature type="domain" description="Protein kinase" evidence="5">
    <location>
        <begin position="182"/>
        <end position="444"/>
    </location>
</feature>
<accession>A0AAD9IWJ4</accession>
<dbReference type="PANTHER" id="PTHR24416">
    <property type="entry name" value="TYROSINE-PROTEIN KINASE RECEPTOR"/>
    <property type="match status" value="1"/>
</dbReference>
<comment type="catalytic activity">
    <reaction evidence="2">
        <text>L-tyrosyl-[protein] + ATP = O-phospho-L-tyrosyl-[protein] + ADP + H(+)</text>
        <dbReference type="Rhea" id="RHEA:10596"/>
        <dbReference type="Rhea" id="RHEA-COMP:10136"/>
        <dbReference type="Rhea" id="RHEA-COMP:20101"/>
        <dbReference type="ChEBI" id="CHEBI:15378"/>
        <dbReference type="ChEBI" id="CHEBI:30616"/>
        <dbReference type="ChEBI" id="CHEBI:46858"/>
        <dbReference type="ChEBI" id="CHEBI:61978"/>
        <dbReference type="ChEBI" id="CHEBI:456216"/>
        <dbReference type="EC" id="2.7.10.1"/>
    </reaction>
</comment>
<gene>
    <name evidence="6" type="ORF">LSH36_978g00013</name>
</gene>
<dbReference type="GO" id="GO:0051897">
    <property type="term" value="P:positive regulation of phosphatidylinositol 3-kinase/protein kinase B signal transduction"/>
    <property type="evidence" value="ECO:0007669"/>
    <property type="project" value="TreeGrafter"/>
</dbReference>
<name>A0AAD9IWJ4_9ANNE</name>
<dbReference type="EMBL" id="JAODUP010000978">
    <property type="protein sequence ID" value="KAK2142276.1"/>
    <property type="molecule type" value="Genomic_DNA"/>
</dbReference>
<dbReference type="PROSITE" id="PS00109">
    <property type="entry name" value="PROTEIN_KINASE_TYR"/>
    <property type="match status" value="1"/>
</dbReference>
<evidence type="ECO:0000313" key="6">
    <source>
        <dbReference type="EMBL" id="KAK2142276.1"/>
    </source>
</evidence>
<evidence type="ECO:0000256" key="4">
    <source>
        <dbReference type="SAM" id="Phobius"/>
    </source>
</evidence>
<evidence type="ECO:0000259" key="5">
    <source>
        <dbReference type="PROSITE" id="PS50011"/>
    </source>
</evidence>
<protein>
    <recommendedName>
        <fullName evidence="5">Protein kinase domain-containing protein</fullName>
    </recommendedName>
</protein>
<dbReference type="GO" id="GO:0005886">
    <property type="term" value="C:plasma membrane"/>
    <property type="evidence" value="ECO:0007669"/>
    <property type="project" value="TreeGrafter"/>
</dbReference>
<reference evidence="6" key="1">
    <citation type="journal article" date="2023" name="Mol. Biol. Evol.">
        <title>Third-Generation Sequencing Reveals the Adaptive Role of the Epigenome in Three Deep-Sea Polychaetes.</title>
        <authorList>
            <person name="Perez M."/>
            <person name="Aroh O."/>
            <person name="Sun Y."/>
            <person name="Lan Y."/>
            <person name="Juniper S.K."/>
            <person name="Young C.R."/>
            <person name="Angers B."/>
            <person name="Qian P.Y."/>
        </authorList>
    </citation>
    <scope>NUCLEOTIDE SEQUENCE</scope>
    <source>
        <strain evidence="6">P08H-3</strain>
    </source>
</reference>
<dbReference type="InterPro" id="IPR000719">
    <property type="entry name" value="Prot_kinase_dom"/>
</dbReference>
<dbReference type="GO" id="GO:0043235">
    <property type="term" value="C:receptor complex"/>
    <property type="evidence" value="ECO:0007669"/>
    <property type="project" value="TreeGrafter"/>
</dbReference>
<dbReference type="AlphaFoldDB" id="A0AAD9IWJ4"/>
<keyword evidence="3" id="KW-0547">Nucleotide-binding</keyword>
<dbReference type="InterPro" id="IPR011009">
    <property type="entry name" value="Kinase-like_dom_sf"/>
</dbReference>
<dbReference type="InterPro" id="IPR050122">
    <property type="entry name" value="RTK"/>
</dbReference>
<dbReference type="GO" id="GO:0030424">
    <property type="term" value="C:axon"/>
    <property type="evidence" value="ECO:0007669"/>
    <property type="project" value="TreeGrafter"/>
</dbReference>
<evidence type="ECO:0000256" key="2">
    <source>
        <dbReference type="ARBA" id="ARBA00051243"/>
    </source>
</evidence>
<dbReference type="FunFam" id="1.10.510.10:FF:000034">
    <property type="entry name" value="Tyrosine-protein kinase receptor"/>
    <property type="match status" value="1"/>
</dbReference>
<sequence length="469" mass="53584">MKIGGSLQRCRAIPVLIKGDIPENPCLNVNCGEAGCMLNSDGEPECRCVDGKFKLTKPDANLRCNWTIGSPIDIDNAKPVSVQGDVDLPADLQVILQIAVPAVCGVFLVLVVIFAMVLRRRRNGCLRSTKYDSRVVFLQKQDSVSLLENMTVVSKNPTYCPHEMDDGLLTEMREKHVPRDKIRLLEEIGEGAFGKVFKGEMQLNEERTTPVAVKILKSDASSETRDDFRREVKIMSSFDHENILKLIGVVPTKDDSPYMIFEYMEHGDLTEVLRRNDPCLGAKYHIRLRQVYIATQIANGMVYLASRHFVHRDLATRNCLVGADLIVKIADFGMSRDIYTCDYYKISGARMLPVRWMSPESMKYGRFTTESDVWAYGVVLWETFSFGKQPYYGHANEEVIKFIEDGILLQKPNGCPETLYHVMLGCWRRDPQERFSFERIHNLLLEYERNVIKYTRQLSLQRVSETEDV</sequence>
<keyword evidence="4" id="KW-0472">Membrane</keyword>
<dbReference type="Proteomes" id="UP001208570">
    <property type="component" value="Unassembled WGS sequence"/>
</dbReference>
<feature type="transmembrane region" description="Helical" evidence="4">
    <location>
        <begin position="94"/>
        <end position="118"/>
    </location>
</feature>
<dbReference type="PROSITE" id="PS00107">
    <property type="entry name" value="PROTEIN_KINASE_ATP"/>
    <property type="match status" value="1"/>
</dbReference>
<evidence type="ECO:0000313" key="7">
    <source>
        <dbReference type="Proteomes" id="UP001208570"/>
    </source>
</evidence>
<comment type="subcellular location">
    <subcellularLocation>
        <location evidence="1">Membrane</location>
        <topology evidence="1">Single-pass membrane protein</topology>
    </subcellularLocation>
</comment>
<dbReference type="InterPro" id="IPR008266">
    <property type="entry name" value="Tyr_kinase_AS"/>
</dbReference>
<dbReference type="PRINTS" id="PR00109">
    <property type="entry name" value="TYRKINASE"/>
</dbReference>
<dbReference type="InterPro" id="IPR017441">
    <property type="entry name" value="Protein_kinase_ATP_BS"/>
</dbReference>
<keyword evidence="4" id="KW-1133">Transmembrane helix</keyword>
<proteinExistence type="predicted"/>
<dbReference type="GO" id="GO:0007169">
    <property type="term" value="P:cell surface receptor protein tyrosine kinase signaling pathway"/>
    <property type="evidence" value="ECO:0007669"/>
    <property type="project" value="TreeGrafter"/>
</dbReference>
<dbReference type="SMART" id="SM00219">
    <property type="entry name" value="TyrKc"/>
    <property type="match status" value="1"/>
</dbReference>
<dbReference type="GO" id="GO:0004714">
    <property type="term" value="F:transmembrane receptor protein tyrosine kinase activity"/>
    <property type="evidence" value="ECO:0007669"/>
    <property type="project" value="UniProtKB-EC"/>
</dbReference>
<dbReference type="Pfam" id="PF07714">
    <property type="entry name" value="PK_Tyr_Ser-Thr"/>
    <property type="match status" value="1"/>
</dbReference>